<accession>A0A9W8CTY2</accession>
<protein>
    <submittedName>
        <fullName evidence="2">Uncharacterized protein</fullName>
    </submittedName>
</protein>
<feature type="compositionally biased region" description="Polar residues" evidence="1">
    <location>
        <begin position="138"/>
        <end position="156"/>
    </location>
</feature>
<dbReference type="EMBL" id="JANBOJ010000041">
    <property type="protein sequence ID" value="KAJ1724136.1"/>
    <property type="molecule type" value="Genomic_DNA"/>
</dbReference>
<gene>
    <name evidence="2" type="ORF">LPJ53_001599</name>
</gene>
<organism evidence="2 3">
    <name type="scientific">Coemansia erecta</name>
    <dbReference type="NCBI Taxonomy" id="147472"/>
    <lineage>
        <taxon>Eukaryota</taxon>
        <taxon>Fungi</taxon>
        <taxon>Fungi incertae sedis</taxon>
        <taxon>Zoopagomycota</taxon>
        <taxon>Kickxellomycotina</taxon>
        <taxon>Kickxellomycetes</taxon>
        <taxon>Kickxellales</taxon>
        <taxon>Kickxellaceae</taxon>
        <taxon>Coemansia</taxon>
    </lineage>
</organism>
<feature type="region of interest" description="Disordered" evidence="1">
    <location>
        <begin position="111"/>
        <end position="156"/>
    </location>
</feature>
<dbReference type="AlphaFoldDB" id="A0A9W8CTY2"/>
<name>A0A9W8CTY2_9FUNG</name>
<dbReference type="OrthoDB" id="5572615at2759"/>
<keyword evidence="3" id="KW-1185">Reference proteome</keyword>
<dbReference type="Proteomes" id="UP001149813">
    <property type="component" value="Unassembled WGS sequence"/>
</dbReference>
<evidence type="ECO:0000256" key="1">
    <source>
        <dbReference type="SAM" id="MobiDB-lite"/>
    </source>
</evidence>
<reference evidence="2" key="1">
    <citation type="submission" date="2022-07" db="EMBL/GenBank/DDBJ databases">
        <title>Phylogenomic reconstructions and comparative analyses of Kickxellomycotina fungi.</title>
        <authorList>
            <person name="Reynolds N.K."/>
            <person name="Stajich J.E."/>
            <person name="Barry K."/>
            <person name="Grigoriev I.V."/>
            <person name="Crous P."/>
            <person name="Smith M.E."/>
        </authorList>
    </citation>
    <scope>NUCLEOTIDE SEQUENCE</scope>
    <source>
        <strain evidence="2">NBRC 32514</strain>
    </source>
</reference>
<evidence type="ECO:0000313" key="3">
    <source>
        <dbReference type="Proteomes" id="UP001149813"/>
    </source>
</evidence>
<feature type="non-terminal residue" evidence="2">
    <location>
        <position position="156"/>
    </location>
</feature>
<sequence>MGFFSTISAAVSIATSENYDINWDDKATWQAAMIHWEQVRPKANDALPLASLRLTSEQKKLLDQLLAPSGGLFPETPTDELLAELPKAIPPASLNRIIGSIINDCLKNHKHDKTETEAEAEAEAETEAEQKKKRKAYDTQQSASANEASEDTGSAL</sequence>
<evidence type="ECO:0000313" key="2">
    <source>
        <dbReference type="EMBL" id="KAJ1724136.1"/>
    </source>
</evidence>
<feature type="compositionally biased region" description="Acidic residues" evidence="1">
    <location>
        <begin position="117"/>
        <end position="127"/>
    </location>
</feature>
<comment type="caution">
    <text evidence="2">The sequence shown here is derived from an EMBL/GenBank/DDBJ whole genome shotgun (WGS) entry which is preliminary data.</text>
</comment>
<proteinExistence type="predicted"/>